<feature type="region of interest" description="Disordered" evidence="1">
    <location>
        <begin position="15"/>
        <end position="54"/>
    </location>
</feature>
<feature type="compositionally biased region" description="Polar residues" evidence="1">
    <location>
        <begin position="892"/>
        <end position="907"/>
    </location>
</feature>
<feature type="compositionally biased region" description="Acidic residues" evidence="1">
    <location>
        <begin position="700"/>
        <end position="714"/>
    </location>
</feature>
<feature type="compositionally biased region" description="Basic and acidic residues" evidence="1">
    <location>
        <begin position="828"/>
        <end position="844"/>
    </location>
</feature>
<comment type="caution">
    <text evidence="3">The sequence shown here is derived from an EMBL/GenBank/DDBJ whole genome shotgun (WGS) entry which is preliminary data.</text>
</comment>
<feature type="domain" description="MADF" evidence="2">
    <location>
        <begin position="518"/>
        <end position="621"/>
    </location>
</feature>
<name>A0A835G3G3_SPOEX</name>
<dbReference type="InterPro" id="IPR029526">
    <property type="entry name" value="PGBD"/>
</dbReference>
<dbReference type="PROSITE" id="PS51029">
    <property type="entry name" value="MADF"/>
    <property type="match status" value="1"/>
</dbReference>
<feature type="compositionally biased region" description="Low complexity" evidence="1">
    <location>
        <begin position="43"/>
        <end position="52"/>
    </location>
</feature>
<dbReference type="InterPro" id="IPR006578">
    <property type="entry name" value="MADF-dom"/>
</dbReference>
<feature type="region of interest" description="Disordered" evidence="1">
    <location>
        <begin position="694"/>
        <end position="716"/>
    </location>
</feature>
<feature type="region of interest" description="Disordered" evidence="1">
    <location>
        <begin position="824"/>
        <end position="865"/>
    </location>
</feature>
<evidence type="ECO:0000256" key="1">
    <source>
        <dbReference type="SAM" id="MobiDB-lite"/>
    </source>
</evidence>
<proteinExistence type="predicted"/>
<dbReference type="Proteomes" id="UP000648187">
    <property type="component" value="Unassembled WGS sequence"/>
</dbReference>
<evidence type="ECO:0000313" key="4">
    <source>
        <dbReference type="Proteomes" id="UP000648187"/>
    </source>
</evidence>
<feature type="region of interest" description="Disordered" evidence="1">
    <location>
        <begin position="882"/>
        <end position="907"/>
    </location>
</feature>
<keyword evidence="4" id="KW-1185">Reference proteome</keyword>
<reference evidence="3" key="1">
    <citation type="submission" date="2020-08" db="EMBL/GenBank/DDBJ databases">
        <title>Spodoptera exigua strain:BAW_Kor-Di-RS1 Genome sequencing and assembly.</title>
        <authorList>
            <person name="Kim J."/>
            <person name="Nam H.Y."/>
            <person name="Kwon M."/>
            <person name="Choi J.H."/>
            <person name="Cho S.R."/>
            <person name="Kim G.-H."/>
        </authorList>
    </citation>
    <scope>NUCLEOTIDE SEQUENCE</scope>
    <source>
        <strain evidence="3">BAW_Kor-Di-RS1</strain>
        <tissue evidence="3">Whole-body</tissue>
    </source>
</reference>
<accession>A0A835G3G3</accession>
<evidence type="ECO:0000259" key="2">
    <source>
        <dbReference type="PROSITE" id="PS51029"/>
    </source>
</evidence>
<organism evidence="3 4">
    <name type="scientific">Spodoptera exigua</name>
    <name type="common">Beet armyworm</name>
    <name type="synonym">Noctua fulgens</name>
    <dbReference type="NCBI Taxonomy" id="7107"/>
    <lineage>
        <taxon>Eukaryota</taxon>
        <taxon>Metazoa</taxon>
        <taxon>Ecdysozoa</taxon>
        <taxon>Arthropoda</taxon>
        <taxon>Hexapoda</taxon>
        <taxon>Insecta</taxon>
        <taxon>Pterygota</taxon>
        <taxon>Neoptera</taxon>
        <taxon>Endopterygota</taxon>
        <taxon>Lepidoptera</taxon>
        <taxon>Glossata</taxon>
        <taxon>Ditrysia</taxon>
        <taxon>Noctuoidea</taxon>
        <taxon>Noctuidae</taxon>
        <taxon>Amphipyrinae</taxon>
        <taxon>Spodoptera</taxon>
    </lineage>
</organism>
<dbReference type="PANTHER" id="PTHR46599:SF3">
    <property type="entry name" value="PIGGYBAC TRANSPOSABLE ELEMENT-DERIVED PROTEIN 4"/>
    <property type="match status" value="1"/>
</dbReference>
<gene>
    <name evidence="3" type="ORF">HW555_013446</name>
</gene>
<dbReference type="PANTHER" id="PTHR46599">
    <property type="entry name" value="PIGGYBAC TRANSPOSABLE ELEMENT-DERIVED PROTEIN 4"/>
    <property type="match status" value="1"/>
</dbReference>
<dbReference type="Pfam" id="PF10545">
    <property type="entry name" value="MADF_DNA_bdg"/>
    <property type="match status" value="1"/>
</dbReference>
<evidence type="ECO:0000313" key="3">
    <source>
        <dbReference type="EMBL" id="KAF9406028.1"/>
    </source>
</evidence>
<dbReference type="EMBL" id="JACKWZ010000650">
    <property type="protein sequence ID" value="KAF9406028.1"/>
    <property type="molecule type" value="Genomic_DNA"/>
</dbReference>
<feature type="region of interest" description="Disordered" evidence="1">
    <location>
        <begin position="626"/>
        <end position="645"/>
    </location>
</feature>
<sequence>MFMDEEEEIVEEGCVNITLEWPPQPPRPSDLEPTPALPPPASPSRASSMSDSKITMEPSDKFKFEWRAFSMPEIEPHLRREPFSQNIGPTVSFTNPYEAFTAIWDREIIELIVRETNIYAQQLTTTMLEDGAMCPNSRITRWQDTNVIEVYTYLAIVLAMGVVVKSRLEEYWNTSKDIFSTSGFSTEMTFDRFQLLSKCLHFNNNNDCDTASLTRSQAKLFKVQPILDHLNVNFSQLYNLSQNVALDESLTMWKGWLDINQFIRNKAATVGIKTYEVCESQTGYLWRFEVHAGHDTSAVQEVHDPVSGIVPALVLRLLNGLEHKGHTIWMDNFYNSPALARELKVRGFDCVGTLRTNRQFVPSELGSITKKDMTVGQMFGCTSGDNACTQCTHPSISIHSPAQYDLIKPGKPDRLKRQCAVCKKRTVTYCKACNVAMCVFTCYEPYHTILSRLLTRVEELTKQVADLSAAAGHRDCGGKRLLNKKTGLSSSAKAVAQDSQFSVRLINNKSILAEYPDLIRPPGMHRDVLWDKTLEIYKDKNLRTAGWREICIILNEDFEEMEEKNRQDYAKSIVKKWTNIRDSWMRSINEKKKSKKSGSSATCPRAYVYHRQMLFLKKIVSPADTHDSATIATPNPADDSTAATVTSDVTHDSAMAQDNLFGEDVANNQDATDESQQESNNENLVENILQTQISEQQESKEDEPEENLDVENDAEPSHDEALHALETALKWFEKQTESDTNKKITHSIIASFLEDDLSAFECSDESVSEEPLLGDCVLDYNDEVSRGLSRIFGNDSELEMRGLAHFQDPPGARVSVEYLESVEPVTEESVKEGSTRNEDDRDIFFDAPGPNPATSQHDESASVNVVSRPIRSPLVSLEYPESAELGDEETSKPNTTQPNLAQPDESTSADIVSMRIRVTQNWSDKVPKYTIPKFDKRLTVNVRFTHKTPPIEFFDNYFPHDLVELLVEQTNIYAAQRKTLHWSPTFVAEMRAYLGVLILMGLHPLPDVNLYWSTDTFYRNPDIAQTFTQKRFKKLTENIHLNDNTKKPARDTPAHDKLYKIRPMITRLNEVFQTWVFSIKYSIGGRMYGKIQGEIKYGLDVMLRPGTSFGNFFTGIPLMNDLLIKKGIYAVGTVRLNRKGLPEKLLPKSKSKKEKLEKHEFMYKSKAPISAIQWMDTQLVNILTTANNPKSVSIVKRTQKDGSKKDITIPRAIAEYTVNMGGVDHFDHFRASYPIGRKSRRNWLRLFYFMFDAAIINSYISYIQIHKQTVHTHRDYRLRLARSLIDRFTGKKGPLILFSETSKVEILEYPQRSDVLLYHTTQYAKESLLDADFAARKMLKNVLGSFA</sequence>
<feature type="non-terminal residue" evidence="3">
    <location>
        <position position="1"/>
    </location>
</feature>
<dbReference type="Pfam" id="PF13843">
    <property type="entry name" value="DDE_Tnp_1_7"/>
    <property type="match status" value="3"/>
</dbReference>
<protein>
    <recommendedName>
        <fullName evidence="2">MADF domain-containing protein</fullName>
    </recommendedName>
</protein>
<dbReference type="SMART" id="SM00595">
    <property type="entry name" value="MADF"/>
    <property type="match status" value="1"/>
</dbReference>